<dbReference type="AlphaFoldDB" id="A0A026W1S1"/>
<sequence length="73" mass="8703">MALIFCNKHHLSMNDITEVDMAQDNLYPAFNEIHFVAEEDHYRVAQYAEEVMNYKTDDYPNYITITYNVLYSD</sequence>
<name>A0A026W1S1_OOCBI</name>
<dbReference type="Proteomes" id="UP000053097">
    <property type="component" value="Unassembled WGS sequence"/>
</dbReference>
<gene>
    <name evidence="1" type="ORF">X777_11501</name>
</gene>
<evidence type="ECO:0000313" key="1">
    <source>
        <dbReference type="EMBL" id="EZA50012.1"/>
    </source>
</evidence>
<keyword evidence="2" id="KW-1185">Reference proteome</keyword>
<organism evidence="1 2">
    <name type="scientific">Ooceraea biroi</name>
    <name type="common">Clonal raider ant</name>
    <name type="synonym">Cerapachys biroi</name>
    <dbReference type="NCBI Taxonomy" id="2015173"/>
    <lineage>
        <taxon>Eukaryota</taxon>
        <taxon>Metazoa</taxon>
        <taxon>Ecdysozoa</taxon>
        <taxon>Arthropoda</taxon>
        <taxon>Hexapoda</taxon>
        <taxon>Insecta</taxon>
        <taxon>Pterygota</taxon>
        <taxon>Neoptera</taxon>
        <taxon>Endopterygota</taxon>
        <taxon>Hymenoptera</taxon>
        <taxon>Apocrita</taxon>
        <taxon>Aculeata</taxon>
        <taxon>Formicoidea</taxon>
        <taxon>Formicidae</taxon>
        <taxon>Dorylinae</taxon>
        <taxon>Ooceraea</taxon>
    </lineage>
</organism>
<proteinExistence type="predicted"/>
<reference evidence="1 2" key="1">
    <citation type="journal article" date="2014" name="Curr. Biol.">
        <title>The genome of the clonal raider ant Cerapachys biroi.</title>
        <authorList>
            <person name="Oxley P.R."/>
            <person name="Ji L."/>
            <person name="Fetter-Pruneda I."/>
            <person name="McKenzie S.K."/>
            <person name="Li C."/>
            <person name="Hu H."/>
            <person name="Zhang G."/>
            <person name="Kronauer D.J."/>
        </authorList>
    </citation>
    <scope>NUCLEOTIDE SEQUENCE [LARGE SCALE GENOMIC DNA]</scope>
</reference>
<accession>A0A026W1S1</accession>
<evidence type="ECO:0000313" key="2">
    <source>
        <dbReference type="Proteomes" id="UP000053097"/>
    </source>
</evidence>
<dbReference type="EMBL" id="KK107488">
    <property type="protein sequence ID" value="EZA50012.1"/>
    <property type="molecule type" value="Genomic_DNA"/>
</dbReference>
<protein>
    <submittedName>
        <fullName evidence="1">Uncharacterized protein</fullName>
    </submittedName>
</protein>